<feature type="transmembrane region" description="Helical" evidence="1">
    <location>
        <begin position="12"/>
        <end position="30"/>
    </location>
</feature>
<feature type="transmembrane region" description="Helical" evidence="1">
    <location>
        <begin position="119"/>
        <end position="139"/>
    </location>
</feature>
<proteinExistence type="predicted"/>
<comment type="caution">
    <text evidence="2">The sequence shown here is derived from an EMBL/GenBank/DDBJ whole genome shotgun (WGS) entry which is preliminary data.</text>
</comment>
<dbReference type="EMBL" id="AUPL01000012">
    <property type="protein sequence ID" value="ESL12224.1"/>
    <property type="molecule type" value="Genomic_DNA"/>
</dbReference>
<keyword evidence="1" id="KW-0812">Transmembrane</keyword>
<protein>
    <submittedName>
        <fullName evidence="2">Uncharacterized protein</fullName>
    </submittedName>
</protein>
<evidence type="ECO:0000313" key="2">
    <source>
        <dbReference type="EMBL" id="ESL12224.1"/>
    </source>
</evidence>
<dbReference type="OrthoDB" id="258750at2759"/>
<organism evidence="2 3">
    <name type="scientific">Trypanosoma rangeli SC58</name>
    <dbReference type="NCBI Taxonomy" id="429131"/>
    <lineage>
        <taxon>Eukaryota</taxon>
        <taxon>Discoba</taxon>
        <taxon>Euglenozoa</taxon>
        <taxon>Kinetoplastea</taxon>
        <taxon>Metakinetoplastina</taxon>
        <taxon>Trypanosomatida</taxon>
        <taxon>Trypanosomatidae</taxon>
        <taxon>Trypanosoma</taxon>
        <taxon>Herpetosoma</taxon>
    </lineage>
</organism>
<reference evidence="2 3" key="1">
    <citation type="submission" date="2013-07" db="EMBL/GenBank/DDBJ databases">
        <authorList>
            <person name="Stoco P.H."/>
            <person name="Wagner G."/>
            <person name="Gerber A."/>
            <person name="Zaha A."/>
            <person name="Thompson C."/>
            <person name="Bartholomeu D.C."/>
            <person name="Luckemeyer D.D."/>
            <person name="Bahia D."/>
            <person name="Loreto E."/>
            <person name="Prestes E.B."/>
            <person name="Lima F.M."/>
            <person name="Rodrigues-Luiz G."/>
            <person name="Vallejo G.A."/>
            <person name="Filho J.F."/>
            <person name="Monteiro K.M."/>
            <person name="Tyler K.M."/>
            <person name="de Almeida L.G."/>
            <person name="Ortiz M.F."/>
            <person name="Siervo M.A."/>
            <person name="de Moraes M.H."/>
            <person name="Cunha O.L."/>
            <person name="Mendonca-Neto R."/>
            <person name="Silva R."/>
            <person name="Teixeira S.M."/>
            <person name="Murta S.M."/>
            <person name="Sincero T.C."/>
            <person name="Mendes T.A."/>
            <person name="Urmenyi T.P."/>
            <person name="Silva V.G."/>
            <person name="da Rocha W.D."/>
            <person name="Andersson B."/>
            <person name="Romanha A.J."/>
            <person name="Steindel M."/>
            <person name="de Vasconcelos A.T."/>
            <person name="Grisard E.C."/>
        </authorList>
    </citation>
    <scope>NUCLEOTIDE SEQUENCE [LARGE SCALE GENOMIC DNA]</scope>
    <source>
        <strain evidence="2 3">SC58</strain>
    </source>
</reference>
<evidence type="ECO:0000256" key="1">
    <source>
        <dbReference type="SAM" id="Phobius"/>
    </source>
</evidence>
<evidence type="ECO:0000313" key="3">
    <source>
        <dbReference type="Proteomes" id="UP000031737"/>
    </source>
</evidence>
<dbReference type="VEuPathDB" id="TriTrypDB:TRSC58_00012"/>
<keyword evidence="1" id="KW-0472">Membrane</keyword>
<name>A0A061JBC8_TRYRA</name>
<feature type="transmembrane region" description="Helical" evidence="1">
    <location>
        <begin position="50"/>
        <end position="70"/>
    </location>
</feature>
<feature type="transmembrane region" description="Helical" evidence="1">
    <location>
        <begin position="82"/>
        <end position="107"/>
    </location>
</feature>
<dbReference type="Proteomes" id="UP000031737">
    <property type="component" value="Unassembled WGS sequence"/>
</dbReference>
<accession>A0A061JBC8</accession>
<keyword evidence="3" id="KW-1185">Reference proteome</keyword>
<gene>
    <name evidence="2" type="ORF">TRSC58_00012</name>
</gene>
<sequence>MYIFGISIPLACLLWHLICCILAVIEYAVWLRFVPPDEMSDSLRGTHLAFAVMGFVAYAVAAAPHFVYAYKYGLSYSQRQNRFVCGVAVVFIMWSFPIFVIELAMVLSYMGGRNPLDGIVFILSVISSIIGGCIVWFAYMRFVAYYIHHFHGVERHIDPHDSLALYPMHSVHSIQREGQPDTI</sequence>
<dbReference type="AlphaFoldDB" id="A0A061JBC8"/>
<keyword evidence="1" id="KW-1133">Transmembrane helix</keyword>